<dbReference type="EnsemblMetazoa" id="SMAR010292-RA">
    <property type="protein sequence ID" value="SMAR010292-PA"/>
    <property type="gene ID" value="SMAR010292"/>
</dbReference>
<dbReference type="InterPro" id="IPR000504">
    <property type="entry name" value="RRM_dom"/>
</dbReference>
<dbReference type="PANTHER" id="PTHR48026">
    <property type="entry name" value="HOMOLOGOUS TO DROSOPHILA SQD (SQUID) PROTEIN"/>
    <property type="match status" value="1"/>
</dbReference>
<proteinExistence type="predicted"/>
<dbReference type="HOGENOM" id="CLU_012062_1_3_1"/>
<keyword evidence="1 2" id="KW-0694">RNA-binding</keyword>
<feature type="compositionally biased region" description="Low complexity" evidence="3">
    <location>
        <begin position="11"/>
        <end position="23"/>
    </location>
</feature>
<dbReference type="STRING" id="126957.T1J9A0"/>
<dbReference type="Gene3D" id="3.30.70.330">
    <property type="match status" value="2"/>
</dbReference>
<evidence type="ECO:0000313" key="5">
    <source>
        <dbReference type="EnsemblMetazoa" id="SMAR010292-PA"/>
    </source>
</evidence>
<dbReference type="InterPro" id="IPR012677">
    <property type="entry name" value="Nucleotide-bd_a/b_plait_sf"/>
</dbReference>
<protein>
    <recommendedName>
        <fullName evidence="4">RRM domain-containing protein</fullName>
    </recommendedName>
</protein>
<sequence>MAEYADPQPIPNSMPKNNNNTENEPTQFRQLYISNLNYRSTEDTLTQHFSQWGEIIDCTINRNPQSKNSCGFGFITFKQSHMVDDVLKAQPHMIDDRQVGVERAKSRVAKTETKMKKIFLGGLKADVEEIHLRDYFGAFGTIARIKILTYKDTGKCRGFGFIDFDDSDAVDRIVAIKQHVINGRKIPNVRKAGKRRYPGGTDEQMRGTGDFRTRNANGGYGGCYQGVVNYVDGHVGGFGTGYTGGMATYNGGTGGCSQGYQQIPVIYGGYVNQGGVNYGYGQVGGNGVYGQVGGCGVYGTVYCNHGVWSSVGLNQGYNVVPGSLFPNVNFGTNYANSSGGGPKRSNKRNSGPYGSGGGRRSN</sequence>
<reference evidence="6" key="1">
    <citation type="submission" date="2011-05" db="EMBL/GenBank/DDBJ databases">
        <authorList>
            <person name="Richards S.R."/>
            <person name="Qu J."/>
            <person name="Jiang H."/>
            <person name="Jhangiani S.N."/>
            <person name="Agravi P."/>
            <person name="Goodspeed R."/>
            <person name="Gross S."/>
            <person name="Mandapat C."/>
            <person name="Jackson L."/>
            <person name="Mathew T."/>
            <person name="Pu L."/>
            <person name="Thornton R."/>
            <person name="Saada N."/>
            <person name="Wilczek-Boney K.B."/>
            <person name="Lee S."/>
            <person name="Kovar C."/>
            <person name="Wu Y."/>
            <person name="Scherer S.E."/>
            <person name="Worley K.C."/>
            <person name="Muzny D.M."/>
            <person name="Gibbs R."/>
        </authorList>
    </citation>
    <scope>NUCLEOTIDE SEQUENCE</scope>
    <source>
        <strain evidence="6">Brora</strain>
    </source>
</reference>
<dbReference type="GO" id="GO:0003730">
    <property type="term" value="F:mRNA 3'-UTR binding"/>
    <property type="evidence" value="ECO:0007669"/>
    <property type="project" value="TreeGrafter"/>
</dbReference>
<dbReference type="GO" id="GO:0071013">
    <property type="term" value="C:catalytic step 2 spliceosome"/>
    <property type="evidence" value="ECO:0007669"/>
    <property type="project" value="TreeGrafter"/>
</dbReference>
<dbReference type="EMBL" id="JH431971">
    <property type="status" value="NOT_ANNOTATED_CDS"/>
    <property type="molecule type" value="Genomic_DNA"/>
</dbReference>
<dbReference type="SUPFAM" id="SSF54928">
    <property type="entry name" value="RNA-binding domain, RBD"/>
    <property type="match status" value="2"/>
</dbReference>
<evidence type="ECO:0000313" key="6">
    <source>
        <dbReference type="Proteomes" id="UP000014500"/>
    </source>
</evidence>
<feature type="region of interest" description="Disordered" evidence="3">
    <location>
        <begin position="1"/>
        <end position="23"/>
    </location>
</feature>
<dbReference type="AlphaFoldDB" id="T1J9A0"/>
<dbReference type="Proteomes" id="UP000014500">
    <property type="component" value="Unassembled WGS sequence"/>
</dbReference>
<dbReference type="Pfam" id="PF00076">
    <property type="entry name" value="RRM_1"/>
    <property type="match status" value="2"/>
</dbReference>
<feature type="compositionally biased region" description="Gly residues" evidence="3">
    <location>
        <begin position="353"/>
        <end position="362"/>
    </location>
</feature>
<feature type="domain" description="RRM" evidence="4">
    <location>
        <begin position="116"/>
        <end position="195"/>
    </location>
</feature>
<name>T1J9A0_STRMM</name>
<feature type="domain" description="RRM" evidence="4">
    <location>
        <begin position="29"/>
        <end position="106"/>
    </location>
</feature>
<evidence type="ECO:0000256" key="2">
    <source>
        <dbReference type="PROSITE-ProRule" id="PRU00176"/>
    </source>
</evidence>
<dbReference type="GO" id="GO:0000398">
    <property type="term" value="P:mRNA splicing, via spliceosome"/>
    <property type="evidence" value="ECO:0007669"/>
    <property type="project" value="TreeGrafter"/>
</dbReference>
<accession>T1J9A0</accession>
<dbReference type="SMART" id="SM00360">
    <property type="entry name" value="RRM"/>
    <property type="match status" value="2"/>
</dbReference>
<dbReference type="InterPro" id="IPR035979">
    <property type="entry name" value="RBD_domain_sf"/>
</dbReference>
<dbReference type="OMA" id="IDCTINR"/>
<dbReference type="eggNOG" id="KOG0118">
    <property type="taxonomic scope" value="Eukaryota"/>
</dbReference>
<dbReference type="PhylomeDB" id="T1J9A0"/>
<feature type="region of interest" description="Disordered" evidence="3">
    <location>
        <begin position="336"/>
        <end position="362"/>
    </location>
</feature>
<dbReference type="PROSITE" id="PS50102">
    <property type="entry name" value="RRM"/>
    <property type="match status" value="2"/>
</dbReference>
<organism evidence="5 6">
    <name type="scientific">Strigamia maritima</name>
    <name type="common">European centipede</name>
    <name type="synonym">Geophilus maritimus</name>
    <dbReference type="NCBI Taxonomy" id="126957"/>
    <lineage>
        <taxon>Eukaryota</taxon>
        <taxon>Metazoa</taxon>
        <taxon>Ecdysozoa</taxon>
        <taxon>Arthropoda</taxon>
        <taxon>Myriapoda</taxon>
        <taxon>Chilopoda</taxon>
        <taxon>Pleurostigmophora</taxon>
        <taxon>Geophilomorpha</taxon>
        <taxon>Linotaeniidae</taxon>
        <taxon>Strigamia</taxon>
    </lineage>
</organism>
<evidence type="ECO:0000256" key="3">
    <source>
        <dbReference type="SAM" id="MobiDB-lite"/>
    </source>
</evidence>
<evidence type="ECO:0000256" key="1">
    <source>
        <dbReference type="ARBA" id="ARBA00022884"/>
    </source>
</evidence>
<reference evidence="5" key="2">
    <citation type="submission" date="2015-02" db="UniProtKB">
        <authorList>
            <consortium name="EnsemblMetazoa"/>
        </authorList>
    </citation>
    <scope>IDENTIFICATION</scope>
</reference>
<dbReference type="PANTHER" id="PTHR48026:SF14">
    <property type="entry name" value="HETEROGENEOUS NUCLEAR RIBONUCLEOPROTEIN A1"/>
    <property type="match status" value="1"/>
</dbReference>
<keyword evidence="6" id="KW-1185">Reference proteome</keyword>
<evidence type="ECO:0000259" key="4">
    <source>
        <dbReference type="PROSITE" id="PS50102"/>
    </source>
</evidence>